<gene>
    <name evidence="2" type="ORF">HINF_LOCUS21440</name>
    <name evidence="3" type="ORF">HINF_LOCUS72715</name>
</gene>
<proteinExistence type="predicted"/>
<reference evidence="2" key="1">
    <citation type="submission" date="2023-06" db="EMBL/GenBank/DDBJ databases">
        <authorList>
            <person name="Kurt Z."/>
        </authorList>
    </citation>
    <scope>NUCLEOTIDE SEQUENCE</scope>
</reference>
<evidence type="ECO:0000256" key="1">
    <source>
        <dbReference type="SAM" id="MobiDB-lite"/>
    </source>
</evidence>
<feature type="region of interest" description="Disordered" evidence="1">
    <location>
        <begin position="44"/>
        <end position="72"/>
    </location>
</feature>
<dbReference type="Proteomes" id="UP001642409">
    <property type="component" value="Unassembled WGS sequence"/>
</dbReference>
<dbReference type="EMBL" id="CATOUU010000549">
    <property type="protein sequence ID" value="CAI9933795.1"/>
    <property type="molecule type" value="Genomic_DNA"/>
</dbReference>
<evidence type="ECO:0000313" key="2">
    <source>
        <dbReference type="EMBL" id="CAI9933795.1"/>
    </source>
</evidence>
<evidence type="ECO:0000313" key="3">
    <source>
        <dbReference type="EMBL" id="CAL6104297.1"/>
    </source>
</evidence>
<protein>
    <submittedName>
        <fullName evidence="3">Hypothetical_protein</fullName>
    </submittedName>
</protein>
<accession>A0AA86P8J6</accession>
<evidence type="ECO:0000313" key="4">
    <source>
        <dbReference type="Proteomes" id="UP001642409"/>
    </source>
</evidence>
<reference evidence="3 4" key="2">
    <citation type="submission" date="2024-07" db="EMBL/GenBank/DDBJ databases">
        <authorList>
            <person name="Akdeniz Z."/>
        </authorList>
    </citation>
    <scope>NUCLEOTIDE SEQUENCE [LARGE SCALE GENOMIC DNA]</scope>
</reference>
<name>A0AA86P8J6_9EUKA</name>
<sequence>MRVSRQRTSYSPTQPCLPVRLAKIAFPGLKVVLQQLGPITVASGLNAGQAAREKEKGGKGENHNQMRKNRHSRELFIGEVKFPLVQTSTNTFPKHLFSRWSTLQRSKSSLSIIME</sequence>
<feature type="compositionally biased region" description="Basic and acidic residues" evidence="1">
    <location>
        <begin position="51"/>
        <end position="64"/>
    </location>
</feature>
<organism evidence="2">
    <name type="scientific">Hexamita inflata</name>
    <dbReference type="NCBI Taxonomy" id="28002"/>
    <lineage>
        <taxon>Eukaryota</taxon>
        <taxon>Metamonada</taxon>
        <taxon>Diplomonadida</taxon>
        <taxon>Hexamitidae</taxon>
        <taxon>Hexamitinae</taxon>
        <taxon>Hexamita</taxon>
    </lineage>
</organism>
<keyword evidence="4" id="KW-1185">Reference proteome</keyword>
<dbReference type="AlphaFoldDB" id="A0AA86P8J6"/>
<dbReference type="EMBL" id="CAXDID020000581">
    <property type="protein sequence ID" value="CAL6104297.1"/>
    <property type="molecule type" value="Genomic_DNA"/>
</dbReference>
<comment type="caution">
    <text evidence="2">The sequence shown here is derived from an EMBL/GenBank/DDBJ whole genome shotgun (WGS) entry which is preliminary data.</text>
</comment>